<feature type="domain" description="N-acetyltransferase" evidence="3">
    <location>
        <begin position="1"/>
        <end position="172"/>
    </location>
</feature>
<keyword evidence="2" id="KW-0012">Acyltransferase</keyword>
<reference evidence="5" key="1">
    <citation type="submission" date="2019-10" db="EMBL/GenBank/DDBJ databases">
        <title>Streptomyces sp. nov., a novel actinobacterium isolated from alkaline environment.</title>
        <authorList>
            <person name="Golinska P."/>
        </authorList>
    </citation>
    <scope>NUCLEOTIDE SEQUENCE [LARGE SCALE GENOMIC DNA]</scope>
    <source>
        <strain evidence="5">DSM 42118</strain>
    </source>
</reference>
<dbReference type="PANTHER" id="PTHR43877">
    <property type="entry name" value="AMINOALKYLPHOSPHONATE N-ACETYLTRANSFERASE-RELATED-RELATED"/>
    <property type="match status" value="1"/>
</dbReference>
<proteinExistence type="predicted"/>
<dbReference type="AlphaFoldDB" id="A0A7W3Y110"/>
<dbReference type="CDD" id="cd04301">
    <property type="entry name" value="NAT_SF"/>
    <property type="match status" value="1"/>
</dbReference>
<evidence type="ECO:0000256" key="1">
    <source>
        <dbReference type="ARBA" id="ARBA00022679"/>
    </source>
</evidence>
<dbReference type="Pfam" id="PF13508">
    <property type="entry name" value="Acetyltransf_7"/>
    <property type="match status" value="1"/>
</dbReference>
<dbReference type="EMBL" id="VKHT01000132">
    <property type="protein sequence ID" value="MBB0243851.1"/>
    <property type="molecule type" value="Genomic_DNA"/>
</dbReference>
<organism evidence="4 5">
    <name type="scientific">Streptomyces alkaliphilus</name>
    <dbReference type="NCBI Taxonomy" id="1472722"/>
    <lineage>
        <taxon>Bacteria</taxon>
        <taxon>Bacillati</taxon>
        <taxon>Actinomycetota</taxon>
        <taxon>Actinomycetes</taxon>
        <taxon>Kitasatosporales</taxon>
        <taxon>Streptomycetaceae</taxon>
        <taxon>Streptomyces</taxon>
    </lineage>
</organism>
<comment type="caution">
    <text evidence="4">The sequence shown here is derived from an EMBL/GenBank/DDBJ whole genome shotgun (WGS) entry which is preliminary data.</text>
</comment>
<keyword evidence="1 4" id="KW-0808">Transferase</keyword>
<dbReference type="InterPro" id="IPR016181">
    <property type="entry name" value="Acyl_CoA_acyltransferase"/>
</dbReference>
<keyword evidence="5" id="KW-1185">Reference proteome</keyword>
<evidence type="ECO:0000313" key="5">
    <source>
        <dbReference type="Proteomes" id="UP000538929"/>
    </source>
</evidence>
<name>A0A7W3Y110_9ACTN</name>
<dbReference type="Gene3D" id="3.40.630.30">
    <property type="match status" value="1"/>
</dbReference>
<dbReference type="PROSITE" id="PS51186">
    <property type="entry name" value="GNAT"/>
    <property type="match status" value="1"/>
</dbReference>
<evidence type="ECO:0000259" key="3">
    <source>
        <dbReference type="PROSITE" id="PS51186"/>
    </source>
</evidence>
<accession>A0A7W3Y110</accession>
<evidence type="ECO:0000256" key="2">
    <source>
        <dbReference type="ARBA" id="ARBA00023315"/>
    </source>
</evidence>
<gene>
    <name evidence="4" type="ORF">FNQ90_06960</name>
</gene>
<dbReference type="GO" id="GO:0016747">
    <property type="term" value="F:acyltransferase activity, transferring groups other than amino-acyl groups"/>
    <property type="evidence" value="ECO:0007669"/>
    <property type="project" value="InterPro"/>
</dbReference>
<dbReference type="Proteomes" id="UP000538929">
    <property type="component" value="Unassembled WGS sequence"/>
</dbReference>
<dbReference type="SUPFAM" id="SSF55729">
    <property type="entry name" value="Acyl-CoA N-acyltransferases (Nat)"/>
    <property type="match status" value="1"/>
</dbReference>
<protein>
    <submittedName>
        <fullName evidence="4">GNAT family N-acetyltransferase</fullName>
    </submittedName>
</protein>
<sequence length="194" mass="21683">MLRGYEPADEPSWLRCRVLAFLTTAYHDDVLRARPATPPPGFGLVAVVPAMHLSGEEREKVLGILDVSVDDDLATIDTVAVHPDHRRRGLGRQLLAEARARLRAAGVPVLDAWTRDDPETLAWYRSQGFVESDHYLHVYANGYADPGEPDRAVRTPASGLRPVAVFAHADLDREAELRRGFRRVHVCRRFSTTP</sequence>
<evidence type="ECO:0000313" key="4">
    <source>
        <dbReference type="EMBL" id="MBB0243851.1"/>
    </source>
</evidence>
<dbReference type="InterPro" id="IPR000182">
    <property type="entry name" value="GNAT_dom"/>
</dbReference>
<dbReference type="InterPro" id="IPR050832">
    <property type="entry name" value="Bact_Acetyltransf"/>
</dbReference>